<dbReference type="AlphaFoldDB" id="A0A1N6PYH2"/>
<dbReference type="NCBIfam" id="NF046101">
    <property type="entry name" value="PA3496_fam"/>
    <property type="match status" value="1"/>
</dbReference>
<sequence>MGTKIRVDQVNDDELDDWTDQMNDEDDLNRSRVKYNSKRRRQIEDLMEDRRLMRQIANVYDDLEHLRDL</sequence>
<gene>
    <name evidence="1" type="ORF">SAMN05421647_102122</name>
</gene>
<dbReference type="Proteomes" id="UP000186895">
    <property type="component" value="Unassembled WGS sequence"/>
</dbReference>
<dbReference type="RefSeq" id="WP_010324287.1">
    <property type="nucleotide sequence ID" value="NZ_FTMN01000002.1"/>
</dbReference>
<dbReference type="InterPro" id="IPR058510">
    <property type="entry name" value="DUF8197"/>
</dbReference>
<evidence type="ECO:0000313" key="2">
    <source>
        <dbReference type="Proteomes" id="UP000186895"/>
    </source>
</evidence>
<proteinExistence type="predicted"/>
<reference evidence="1 2" key="1">
    <citation type="submission" date="2017-01" db="EMBL/GenBank/DDBJ databases">
        <authorList>
            <person name="Mah S.A."/>
            <person name="Swanson W.J."/>
            <person name="Moy G.W."/>
            <person name="Vacquier V.D."/>
        </authorList>
    </citation>
    <scope>NUCLEOTIDE SEQUENCE [LARGE SCALE GENOMIC DNA]</scope>
    <source>
        <strain evidence="1 2">DSM 7027</strain>
    </source>
</reference>
<dbReference type="Pfam" id="PF26620">
    <property type="entry name" value="DUF8197"/>
    <property type="match status" value="1"/>
</dbReference>
<keyword evidence="2" id="KW-1185">Reference proteome</keyword>
<dbReference type="EMBL" id="FTMN01000002">
    <property type="protein sequence ID" value="SIQ09391.1"/>
    <property type="molecule type" value="Genomic_DNA"/>
</dbReference>
<dbReference type="InterPro" id="IPR058059">
    <property type="entry name" value="PA3496-like"/>
</dbReference>
<protein>
    <submittedName>
        <fullName evidence="1">Uncharacterized protein</fullName>
    </submittedName>
</protein>
<name>A0A1N6PYH2_9GAMM</name>
<accession>A0A1N6PYH2</accession>
<organism evidence="1 2">
    <name type="scientific">Marinobacterium stanieri</name>
    <dbReference type="NCBI Taxonomy" id="49186"/>
    <lineage>
        <taxon>Bacteria</taxon>
        <taxon>Pseudomonadati</taxon>
        <taxon>Pseudomonadota</taxon>
        <taxon>Gammaproteobacteria</taxon>
        <taxon>Oceanospirillales</taxon>
        <taxon>Oceanospirillaceae</taxon>
        <taxon>Marinobacterium</taxon>
    </lineage>
</organism>
<evidence type="ECO:0000313" key="1">
    <source>
        <dbReference type="EMBL" id="SIQ09391.1"/>
    </source>
</evidence>